<dbReference type="InterPro" id="IPR050463">
    <property type="entry name" value="Gfo/Idh/MocA_oxidrdct_glycsds"/>
</dbReference>
<dbReference type="RefSeq" id="WP_011720646.1">
    <property type="nucleotide sequence ID" value="NC_008578.1"/>
</dbReference>
<feature type="domain" description="GFO/IDH/MocA-like oxidoreductase" evidence="3">
    <location>
        <begin position="140"/>
        <end position="285"/>
    </location>
</feature>
<dbReference type="GO" id="GO:0000166">
    <property type="term" value="F:nucleotide binding"/>
    <property type="evidence" value="ECO:0007669"/>
    <property type="project" value="InterPro"/>
</dbReference>
<dbReference type="EMBL" id="CP000481">
    <property type="protein sequence ID" value="ABK53583.1"/>
    <property type="molecule type" value="Genomic_DNA"/>
</dbReference>
<dbReference type="InterPro" id="IPR055170">
    <property type="entry name" value="GFO_IDH_MocA-like_dom"/>
</dbReference>
<dbReference type="SUPFAM" id="SSF51735">
    <property type="entry name" value="NAD(P)-binding Rossmann-fold domains"/>
    <property type="match status" value="1"/>
</dbReference>
<dbReference type="KEGG" id="ace:Acel_1811"/>
<evidence type="ECO:0000259" key="3">
    <source>
        <dbReference type="Pfam" id="PF22725"/>
    </source>
</evidence>
<gene>
    <name evidence="4" type="ordered locus">Acel_1811</name>
</gene>
<evidence type="ECO:0000313" key="4">
    <source>
        <dbReference type="EMBL" id="ABK53583.1"/>
    </source>
</evidence>
<dbReference type="Gene3D" id="3.40.50.720">
    <property type="entry name" value="NAD(P)-binding Rossmann-like Domain"/>
    <property type="match status" value="1"/>
</dbReference>
<dbReference type="OrthoDB" id="9792085at2"/>
<accession>A0LVX3</accession>
<evidence type="ECO:0000259" key="2">
    <source>
        <dbReference type="Pfam" id="PF01408"/>
    </source>
</evidence>
<dbReference type="InterPro" id="IPR036291">
    <property type="entry name" value="NAD(P)-bd_dom_sf"/>
</dbReference>
<dbReference type="Pfam" id="PF01408">
    <property type="entry name" value="GFO_IDH_MocA"/>
    <property type="match status" value="1"/>
</dbReference>
<organism evidence="4 5">
    <name type="scientific">Acidothermus cellulolyticus (strain ATCC 43068 / DSM 8971 / 11B)</name>
    <dbReference type="NCBI Taxonomy" id="351607"/>
    <lineage>
        <taxon>Bacteria</taxon>
        <taxon>Bacillati</taxon>
        <taxon>Actinomycetota</taxon>
        <taxon>Actinomycetes</taxon>
        <taxon>Acidothermales</taxon>
        <taxon>Acidothermaceae</taxon>
        <taxon>Acidothermus</taxon>
    </lineage>
</organism>
<dbReference type="SUPFAM" id="SSF55347">
    <property type="entry name" value="Glyceraldehyde-3-phosphate dehydrogenase-like, C-terminal domain"/>
    <property type="match status" value="1"/>
</dbReference>
<evidence type="ECO:0000256" key="1">
    <source>
        <dbReference type="ARBA" id="ARBA00023002"/>
    </source>
</evidence>
<feature type="domain" description="Gfo/Idh/MocA-like oxidoreductase N-terminal" evidence="2">
    <location>
        <begin position="4"/>
        <end position="131"/>
    </location>
</feature>
<proteinExistence type="predicted"/>
<name>A0LVX3_ACIC1</name>
<dbReference type="STRING" id="351607.Acel_1811"/>
<dbReference type="GO" id="GO:0016491">
    <property type="term" value="F:oxidoreductase activity"/>
    <property type="evidence" value="ECO:0007669"/>
    <property type="project" value="UniProtKB-KW"/>
</dbReference>
<dbReference type="HOGENOM" id="CLU_023194_17_0_11"/>
<dbReference type="eggNOG" id="COG0673">
    <property type="taxonomic scope" value="Bacteria"/>
</dbReference>
<reference evidence="4 5" key="1">
    <citation type="journal article" date="2009" name="Genome Res.">
        <title>Complete genome of the cellulolytic thermophile Acidothermus cellulolyticus 11B provides insights into its ecophysiological and evolutionary adaptations.</title>
        <authorList>
            <person name="Barabote R.D."/>
            <person name="Xie G."/>
            <person name="Leu D.H."/>
            <person name="Normand P."/>
            <person name="Necsulea A."/>
            <person name="Daubin V."/>
            <person name="Medigue C."/>
            <person name="Adney W.S."/>
            <person name="Xu X.C."/>
            <person name="Lapidus A."/>
            <person name="Parales R.E."/>
            <person name="Detter C."/>
            <person name="Pujic P."/>
            <person name="Bruce D."/>
            <person name="Lavire C."/>
            <person name="Challacombe J.F."/>
            <person name="Brettin T.S."/>
            <person name="Berry A.M."/>
        </authorList>
    </citation>
    <scope>NUCLEOTIDE SEQUENCE [LARGE SCALE GENOMIC DNA]</scope>
    <source>
        <strain evidence="5">ATCC 43068 / DSM 8971 / 11B</strain>
    </source>
</reference>
<dbReference type="Gene3D" id="3.30.360.10">
    <property type="entry name" value="Dihydrodipicolinate Reductase, domain 2"/>
    <property type="match status" value="1"/>
</dbReference>
<dbReference type="Pfam" id="PF22725">
    <property type="entry name" value="GFO_IDH_MocA_C3"/>
    <property type="match status" value="1"/>
</dbReference>
<dbReference type="InterPro" id="IPR000683">
    <property type="entry name" value="Gfo/Idh/MocA-like_OxRdtase_N"/>
</dbReference>
<sequence length="392" mass="41790">MDSIGVAVIGGGMAGRAHAAAYRMASTVYGGDLPPIRLVAIADLDAELAADVARRYGYSRSESDWRTIAEAPDVDAVSVVVSNALHREIVEALLSAGKHVLCEKPLADTLENAQAMLAAANRSPHVAAVGFTFRRAPAIAAIAEYVAKGGIGRPFHASARYWCDYAVSSAAPMSWRFSGPIGSGALADLGSHLIDALEQALGDITAVRGAFCSTVITERRLPQGRVRGHEFAELSDKTARVENEDFAHFTALFGSQTSGVFSVSRVATGLPNTLAFEIFGEEGAVAFDFTRPGEFWITSSTPADPDARWQRVIVGPRHPYVDRGLPMDAAGVHYGQNDLFAWQARAFLEQISGRSTLPPVPDFRTGLHNMHVIDAIAHSAHRAGSEVSVVGI</sequence>
<evidence type="ECO:0000313" key="5">
    <source>
        <dbReference type="Proteomes" id="UP000008221"/>
    </source>
</evidence>
<keyword evidence="5" id="KW-1185">Reference proteome</keyword>
<protein>
    <submittedName>
        <fullName evidence="4">Oxidoreductase domain protein</fullName>
    </submittedName>
</protein>
<dbReference type="InParanoid" id="A0LVX3"/>
<dbReference type="Proteomes" id="UP000008221">
    <property type="component" value="Chromosome"/>
</dbReference>
<keyword evidence="1" id="KW-0560">Oxidoreductase</keyword>
<dbReference type="PANTHER" id="PTHR43818">
    <property type="entry name" value="BCDNA.GH03377"/>
    <property type="match status" value="1"/>
</dbReference>
<dbReference type="PANTHER" id="PTHR43818:SF11">
    <property type="entry name" value="BCDNA.GH03377"/>
    <property type="match status" value="1"/>
</dbReference>
<dbReference type="AlphaFoldDB" id="A0LVX3"/>